<dbReference type="InterPro" id="IPR006212">
    <property type="entry name" value="Furin_repeat"/>
</dbReference>
<dbReference type="PROSITE" id="PS50011">
    <property type="entry name" value="PROTEIN_KINASE_DOM"/>
    <property type="match status" value="1"/>
</dbReference>
<evidence type="ECO:0000259" key="6">
    <source>
        <dbReference type="PROSITE" id="PS50011"/>
    </source>
</evidence>
<dbReference type="CDD" id="cd13999">
    <property type="entry name" value="STKc_MAP3K-like"/>
    <property type="match status" value="1"/>
</dbReference>
<dbReference type="Pfam" id="PF07714">
    <property type="entry name" value="PK_Tyr_Ser-Thr"/>
    <property type="match status" value="1"/>
</dbReference>
<sequence>MLTCPTNCLHCVKGKCVLCDKEYIVDVYGNCENVLFYDNNSLLIISGKTIKCAIGYFIKSNKCENCGENCINCNNESSCIICDNKSLLNNGVCTPLNGVILSNNDNLIICENGYYNRENTCQNCSNKYGEMCSLCDTHDCLKCTLNGVINNKGKCIKMTQSGCIQSSNTFCSGCQQVNKYINESGVCTSNINCSISTKFDNCLLCENNTVYNNTSTCFPLTNQEDNCDRMNVEKDRCISCITGYFLSNYQCEICSENCMDCYNKILCLTCNKNYFLSDGKCFSNSEVITNCKKLVPSQSLCALCDIGFYRDEYGQCKNCIENCNECNTEKTCLSCFTNYFLLTNNTQCISYDLLVNCEFKSQSGCLKCSTGFYQQNQFCVSCNSTTFNCSTCGTTGICTSCVEDYILIDSKCYSKSSIENCVEVTNSKCTKCTFWHTPNYSNTSCQTKVVWWVILIVVIFVLIIITLVLFIVLFILIQINRHYQIKKVQQKTCIFDVRKSNIHFTKTSISDVFVNKNEIEFEGKNYEETIPVDKESRELLCVGNFGKNTIKVQFSTKNNTEKYTIRTEPLVITLKKNKAVEFEMFIKPKCSCKIKDKITLFSVNFKSGITAETQINLVAITQISTKLDYEELNEDKKLGEGGFGIVYKGTYRGNEVAIKKLKEMVGNSLLSSFEKEVTMLDKFRSEYIVHFYGAVFIPNKVCMVTEFAPFGSLQDLTNHKPSSDVCIKLKIKMMIDAANGISYLYSNGILHRDIKPDNILVFSLDLNDKVNAKLTDFGSARNVNLLMTNMTFTKGVGTPVYMAPEVLLKQKYTKSADIFSFAITMYECFKWEEAYPINEFKFPWKIAEFVMEGKRLNRCEVIPEGIYHIIQLSWKQNPKERIDINEIINNMQRVSNTSM</sequence>
<keyword evidence="3 4" id="KW-0067">ATP-binding</keyword>
<dbReference type="PROSITE" id="PS00107">
    <property type="entry name" value="PROTEIN_KINASE_ATP"/>
    <property type="match status" value="1"/>
</dbReference>
<keyword evidence="8" id="KW-1185">Reference proteome</keyword>
<dbReference type="SMART" id="SM00261">
    <property type="entry name" value="FU"/>
    <property type="match status" value="4"/>
</dbReference>
<dbReference type="InterPro" id="IPR053215">
    <property type="entry name" value="TKL_Ser/Thr_kinase"/>
</dbReference>
<dbReference type="InterPro" id="IPR008271">
    <property type="entry name" value="Ser/Thr_kinase_AS"/>
</dbReference>
<dbReference type="OrthoDB" id="300641at2759"/>
<feature type="binding site" evidence="4">
    <location>
        <position position="660"/>
    </location>
    <ligand>
        <name>ATP</name>
        <dbReference type="ChEBI" id="CHEBI:30616"/>
    </ligand>
</feature>
<dbReference type="RefSeq" id="XP_004185877.1">
    <property type="nucleotide sequence ID" value="XM_004185829.1"/>
</dbReference>
<feature type="transmembrane region" description="Helical" evidence="5">
    <location>
        <begin position="449"/>
        <end position="477"/>
    </location>
</feature>
<dbReference type="PANTHER" id="PTHR45756:SF1">
    <property type="entry name" value="PROTEIN KINASE DOMAIN CONTAINING PROTEIN"/>
    <property type="match status" value="1"/>
</dbReference>
<dbReference type="InterPro" id="IPR009030">
    <property type="entry name" value="Growth_fac_rcpt_cys_sf"/>
</dbReference>
<dbReference type="AlphaFoldDB" id="A0A0A1TYC8"/>
<reference evidence="7 8" key="1">
    <citation type="submission" date="2012-10" db="EMBL/GenBank/DDBJ databases">
        <authorList>
            <person name="Zafar N."/>
            <person name="Inman J."/>
            <person name="Hall N."/>
            <person name="Lorenzi H."/>
            <person name="Caler E."/>
        </authorList>
    </citation>
    <scope>NUCLEOTIDE SEQUENCE [LARGE SCALE GENOMIC DNA]</scope>
    <source>
        <strain evidence="7 8">IP1</strain>
    </source>
</reference>
<dbReference type="SUPFAM" id="SSF57184">
    <property type="entry name" value="Growth factor receptor domain"/>
    <property type="match status" value="3"/>
</dbReference>
<keyword evidence="5" id="KW-0812">Transmembrane</keyword>
<dbReference type="InterPro" id="IPR011009">
    <property type="entry name" value="Kinase-like_dom_sf"/>
</dbReference>
<dbReference type="InterPro" id="IPR000719">
    <property type="entry name" value="Prot_kinase_dom"/>
</dbReference>
<evidence type="ECO:0000256" key="3">
    <source>
        <dbReference type="ARBA" id="ARBA00022840"/>
    </source>
</evidence>
<dbReference type="VEuPathDB" id="AmoebaDB:EIN_160350"/>
<evidence type="ECO:0000256" key="2">
    <source>
        <dbReference type="ARBA" id="ARBA00022741"/>
    </source>
</evidence>
<dbReference type="GO" id="GO:0004674">
    <property type="term" value="F:protein serine/threonine kinase activity"/>
    <property type="evidence" value="ECO:0007669"/>
    <property type="project" value="UniProtKB-KW"/>
</dbReference>
<dbReference type="GO" id="GO:0005524">
    <property type="term" value="F:ATP binding"/>
    <property type="evidence" value="ECO:0007669"/>
    <property type="project" value="UniProtKB-UniRule"/>
</dbReference>
<protein>
    <submittedName>
        <fullName evidence="7">Protein serine/threonine kinase, putative</fullName>
        <ecNumber evidence="7">2.7.10.2</ecNumber>
    </submittedName>
</protein>
<dbReference type="Gene3D" id="1.10.510.10">
    <property type="entry name" value="Transferase(Phosphotransferase) domain 1"/>
    <property type="match status" value="1"/>
</dbReference>
<keyword evidence="1" id="KW-0723">Serine/threonine-protein kinase</keyword>
<evidence type="ECO:0000256" key="5">
    <source>
        <dbReference type="SAM" id="Phobius"/>
    </source>
</evidence>
<dbReference type="GeneID" id="14885536"/>
<dbReference type="EMBL" id="KB206960">
    <property type="protein sequence ID" value="ELP86531.1"/>
    <property type="molecule type" value="Genomic_DNA"/>
</dbReference>
<keyword evidence="2 4" id="KW-0547">Nucleotide-binding</keyword>
<keyword evidence="5" id="KW-0472">Membrane</keyword>
<proteinExistence type="predicted"/>
<organism evidence="7 8">
    <name type="scientific">Entamoeba invadens IP1</name>
    <dbReference type="NCBI Taxonomy" id="370355"/>
    <lineage>
        <taxon>Eukaryota</taxon>
        <taxon>Amoebozoa</taxon>
        <taxon>Evosea</taxon>
        <taxon>Archamoebae</taxon>
        <taxon>Mastigamoebida</taxon>
        <taxon>Entamoebidae</taxon>
        <taxon>Entamoeba</taxon>
    </lineage>
</organism>
<accession>A0A0A1TYC8</accession>
<feature type="domain" description="Protein kinase" evidence="6">
    <location>
        <begin position="632"/>
        <end position="894"/>
    </location>
</feature>
<evidence type="ECO:0000313" key="8">
    <source>
        <dbReference type="Proteomes" id="UP000014680"/>
    </source>
</evidence>
<keyword evidence="5" id="KW-1133">Transmembrane helix</keyword>
<gene>
    <name evidence="7" type="ORF">EIN_160350</name>
</gene>
<keyword evidence="7" id="KW-0418">Kinase</keyword>
<dbReference type="Proteomes" id="UP000014680">
    <property type="component" value="Unassembled WGS sequence"/>
</dbReference>
<dbReference type="Gene3D" id="2.10.220.10">
    <property type="entry name" value="Hormone Receptor, Insulin-like Growth Factor Receptor 1, Chain A, domain 2"/>
    <property type="match status" value="3"/>
</dbReference>
<dbReference type="GO" id="GO:0004715">
    <property type="term" value="F:non-membrane spanning protein tyrosine kinase activity"/>
    <property type="evidence" value="ECO:0007669"/>
    <property type="project" value="UniProtKB-EC"/>
</dbReference>
<dbReference type="PANTHER" id="PTHR45756">
    <property type="entry name" value="PALMITOYLTRANSFERASE"/>
    <property type="match status" value="1"/>
</dbReference>
<dbReference type="KEGG" id="eiv:EIN_160350"/>
<evidence type="ECO:0000313" key="7">
    <source>
        <dbReference type="EMBL" id="ELP86531.1"/>
    </source>
</evidence>
<dbReference type="InterPro" id="IPR001245">
    <property type="entry name" value="Ser-Thr/Tyr_kinase_cat_dom"/>
</dbReference>
<name>A0A0A1TYC8_ENTIV</name>
<evidence type="ECO:0000256" key="4">
    <source>
        <dbReference type="PROSITE-ProRule" id="PRU10141"/>
    </source>
</evidence>
<keyword evidence="7" id="KW-0808">Transferase</keyword>
<dbReference type="InterPro" id="IPR017441">
    <property type="entry name" value="Protein_kinase_ATP_BS"/>
</dbReference>
<dbReference type="Gene3D" id="3.30.200.20">
    <property type="entry name" value="Phosphorylase Kinase, domain 1"/>
    <property type="match status" value="1"/>
</dbReference>
<dbReference type="EC" id="2.7.10.2" evidence="7"/>
<evidence type="ECO:0000256" key="1">
    <source>
        <dbReference type="ARBA" id="ARBA00022527"/>
    </source>
</evidence>
<dbReference type="SUPFAM" id="SSF56112">
    <property type="entry name" value="Protein kinase-like (PK-like)"/>
    <property type="match status" value="1"/>
</dbReference>
<dbReference type="SMART" id="SM00220">
    <property type="entry name" value="S_TKc"/>
    <property type="match status" value="1"/>
</dbReference>
<dbReference type="PROSITE" id="PS00108">
    <property type="entry name" value="PROTEIN_KINASE_ST"/>
    <property type="match status" value="1"/>
</dbReference>